<dbReference type="Proteomes" id="UP000663124">
    <property type="component" value="Chromosome 2"/>
</dbReference>
<protein>
    <submittedName>
        <fullName evidence="1">Uncharacterized protein</fullName>
    </submittedName>
</protein>
<sequence>MVFNFIRIDKTISLPDGLFLTFLICIATFTTRTHTNNTILKPLSKLETWDLIQKKDNDFKLI</sequence>
<name>A0AAP9WFY7_LEPIR</name>
<reference evidence="1" key="1">
    <citation type="submission" date="2019-09" db="EMBL/GenBank/DDBJ databases">
        <title>Comparative Genomics of Leptospira interrogans Reveals Genome Plasticity - A Common Adaptive Strategy for Survival in Various Hosts.</title>
        <authorList>
            <person name="Ramli S.R."/>
            <person name="Bunk B."/>
            <person name="Goris M."/>
            <person name="Bhuju S."/>
            <person name="Jarek M."/>
            <person name="Sproer C."/>
            <person name="Mustakim S."/>
            <person name="Strommenger B."/>
            <person name="Pessler F."/>
        </authorList>
    </citation>
    <scope>NUCLEOTIDE SEQUENCE</scope>
    <source>
        <strain evidence="1">782</strain>
    </source>
</reference>
<evidence type="ECO:0000313" key="2">
    <source>
        <dbReference type="Proteomes" id="UP000663124"/>
    </source>
</evidence>
<dbReference type="AlphaFoldDB" id="A0AAP9WFY7"/>
<organism evidence="1 2">
    <name type="scientific">Leptospira interrogans serovar Canicola</name>
    <dbReference type="NCBI Taxonomy" id="211880"/>
    <lineage>
        <taxon>Bacteria</taxon>
        <taxon>Pseudomonadati</taxon>
        <taxon>Spirochaetota</taxon>
        <taxon>Spirochaetia</taxon>
        <taxon>Leptospirales</taxon>
        <taxon>Leptospiraceae</taxon>
        <taxon>Leptospira</taxon>
    </lineage>
</organism>
<evidence type="ECO:0000313" key="1">
    <source>
        <dbReference type="EMBL" id="QOI44913.1"/>
    </source>
</evidence>
<gene>
    <name evidence="1" type="ORF">Lepto782_21435</name>
</gene>
<dbReference type="EMBL" id="CP043885">
    <property type="protein sequence ID" value="QOI44913.1"/>
    <property type="molecule type" value="Genomic_DNA"/>
</dbReference>
<accession>A0AAP9WFY7</accession>
<proteinExistence type="predicted"/>